<evidence type="ECO:0000313" key="3">
    <source>
        <dbReference type="Proteomes" id="UP000290289"/>
    </source>
</evidence>
<dbReference type="Proteomes" id="UP000290289">
    <property type="component" value="Chromosome 13"/>
</dbReference>
<proteinExistence type="predicted"/>
<feature type="transmembrane region" description="Helical" evidence="1">
    <location>
        <begin position="80"/>
        <end position="100"/>
    </location>
</feature>
<sequence length="130" mass="13920">MHPTVSKATIPYTQSLSGFALICMALPSFPNSCIPTQSDTMHVKYTHPTAATISHHPSTVRTGSLLIVRKQSHHFNKMDTGSVLLFLAVAAVILFAPLFMGPVHPPALPLLLALAIILGAVWIALKQGSK</sequence>
<gene>
    <name evidence="2" type="ORF">DVH24_001951</name>
</gene>
<feature type="transmembrane region" description="Helical" evidence="1">
    <location>
        <begin position="106"/>
        <end position="125"/>
    </location>
</feature>
<evidence type="ECO:0000256" key="1">
    <source>
        <dbReference type="SAM" id="Phobius"/>
    </source>
</evidence>
<protein>
    <submittedName>
        <fullName evidence="2">Uncharacterized protein</fullName>
    </submittedName>
</protein>
<keyword evidence="3" id="KW-1185">Reference proteome</keyword>
<organism evidence="2 3">
    <name type="scientific">Malus domestica</name>
    <name type="common">Apple</name>
    <name type="synonym">Pyrus malus</name>
    <dbReference type="NCBI Taxonomy" id="3750"/>
    <lineage>
        <taxon>Eukaryota</taxon>
        <taxon>Viridiplantae</taxon>
        <taxon>Streptophyta</taxon>
        <taxon>Embryophyta</taxon>
        <taxon>Tracheophyta</taxon>
        <taxon>Spermatophyta</taxon>
        <taxon>Magnoliopsida</taxon>
        <taxon>eudicotyledons</taxon>
        <taxon>Gunneridae</taxon>
        <taxon>Pentapetalae</taxon>
        <taxon>rosids</taxon>
        <taxon>fabids</taxon>
        <taxon>Rosales</taxon>
        <taxon>Rosaceae</taxon>
        <taxon>Amygdaloideae</taxon>
        <taxon>Maleae</taxon>
        <taxon>Malus</taxon>
    </lineage>
</organism>
<dbReference type="AlphaFoldDB" id="A0A498IBD3"/>
<dbReference type="EMBL" id="RDQH01000339">
    <property type="protein sequence ID" value="RXH78433.1"/>
    <property type="molecule type" value="Genomic_DNA"/>
</dbReference>
<keyword evidence="1" id="KW-0812">Transmembrane</keyword>
<keyword evidence="1" id="KW-0472">Membrane</keyword>
<name>A0A498IBD3_MALDO</name>
<keyword evidence="1" id="KW-1133">Transmembrane helix</keyword>
<evidence type="ECO:0000313" key="2">
    <source>
        <dbReference type="EMBL" id="RXH78433.1"/>
    </source>
</evidence>
<reference evidence="2 3" key="1">
    <citation type="submission" date="2018-10" db="EMBL/GenBank/DDBJ databases">
        <title>A high-quality apple genome assembly.</title>
        <authorList>
            <person name="Hu J."/>
        </authorList>
    </citation>
    <scope>NUCLEOTIDE SEQUENCE [LARGE SCALE GENOMIC DNA]</scope>
    <source>
        <strain evidence="3">cv. HFTH1</strain>
        <tissue evidence="2">Young leaf</tissue>
    </source>
</reference>
<comment type="caution">
    <text evidence="2">The sequence shown here is derived from an EMBL/GenBank/DDBJ whole genome shotgun (WGS) entry which is preliminary data.</text>
</comment>
<accession>A0A498IBD3</accession>